<evidence type="ECO:0000313" key="1">
    <source>
        <dbReference type="EnsemblPlants" id="OPUNC04G01500.1"/>
    </source>
</evidence>
<reference evidence="1" key="1">
    <citation type="submission" date="2015-04" db="UniProtKB">
        <authorList>
            <consortium name="EnsemblPlants"/>
        </authorList>
    </citation>
    <scope>IDENTIFICATION</scope>
</reference>
<dbReference type="Gramene" id="OPUNC04G01500.1">
    <property type="protein sequence ID" value="OPUNC04G01500.1"/>
    <property type="gene ID" value="OPUNC04G01500"/>
</dbReference>
<dbReference type="HOGENOM" id="CLU_1404505_0_0_1"/>
<proteinExistence type="predicted"/>
<evidence type="ECO:0000313" key="2">
    <source>
        <dbReference type="Proteomes" id="UP000026962"/>
    </source>
</evidence>
<name>A0A0E0KMF5_ORYPU</name>
<dbReference type="Proteomes" id="UP000026962">
    <property type="component" value="Chromosome 4"/>
</dbReference>
<organism evidence="1">
    <name type="scientific">Oryza punctata</name>
    <name type="common">Red rice</name>
    <dbReference type="NCBI Taxonomy" id="4537"/>
    <lineage>
        <taxon>Eukaryota</taxon>
        <taxon>Viridiplantae</taxon>
        <taxon>Streptophyta</taxon>
        <taxon>Embryophyta</taxon>
        <taxon>Tracheophyta</taxon>
        <taxon>Spermatophyta</taxon>
        <taxon>Magnoliopsida</taxon>
        <taxon>Liliopsida</taxon>
        <taxon>Poales</taxon>
        <taxon>Poaceae</taxon>
        <taxon>BOP clade</taxon>
        <taxon>Oryzoideae</taxon>
        <taxon>Oryzeae</taxon>
        <taxon>Oryzinae</taxon>
        <taxon>Oryza</taxon>
    </lineage>
</organism>
<dbReference type="AlphaFoldDB" id="A0A0E0KMF5"/>
<reference evidence="1" key="2">
    <citation type="submission" date="2018-05" db="EMBL/GenBank/DDBJ databases">
        <title>OpunRS2 (Oryza punctata Reference Sequence Version 2).</title>
        <authorList>
            <person name="Zhang J."/>
            <person name="Kudrna D."/>
            <person name="Lee S."/>
            <person name="Talag J."/>
            <person name="Welchert J."/>
            <person name="Wing R.A."/>
        </authorList>
    </citation>
    <scope>NUCLEOTIDE SEQUENCE [LARGE SCALE GENOMIC DNA]</scope>
</reference>
<accession>A0A0E0KMF5</accession>
<keyword evidence="2" id="KW-1185">Reference proteome</keyword>
<sequence>MFLCRMDPSVLTSAENESRTRPPPPFLVEAASGRVLGQSFLTAMTSPVSRPTRYTTPEQPLPMMLASTRLRTTCSTLKLSFWNGVNCHGHARWSPDSESLLPPPCPRPPFPPMLIPRARRIPIMPSTIATVAVTSSAMASLSRCMRCTSSSAFITGLPLASMLTKQTSPPLVQSPALPARHDVDSCRNSFVSGR</sequence>
<protein>
    <submittedName>
        <fullName evidence="1">Uncharacterized protein</fullName>
    </submittedName>
</protein>
<dbReference type="EnsemblPlants" id="OPUNC04G01500.1">
    <property type="protein sequence ID" value="OPUNC04G01500.1"/>
    <property type="gene ID" value="OPUNC04G01500"/>
</dbReference>